<dbReference type="SUPFAM" id="SSF52467">
    <property type="entry name" value="DHS-like NAD/FAD-binding domain"/>
    <property type="match status" value="1"/>
</dbReference>
<gene>
    <name evidence="5 8" type="primary">cobB</name>
    <name evidence="8" type="ORF">XTALMG727_1178</name>
</gene>
<comment type="similarity">
    <text evidence="5">Belongs to the sirtuin family. Class II subfamily.</text>
</comment>
<dbReference type="PROSITE" id="PS50305">
    <property type="entry name" value="SIRTUIN"/>
    <property type="match status" value="1"/>
</dbReference>
<keyword evidence="2 5" id="KW-0479">Metal-binding</keyword>
<comment type="catalytic activity">
    <reaction evidence="5">
        <text>N(6)-acetyl-L-lysyl-[protein] + NAD(+) + H2O = 2''-O-acetyl-ADP-D-ribose + nicotinamide + L-lysyl-[protein]</text>
        <dbReference type="Rhea" id="RHEA:43636"/>
        <dbReference type="Rhea" id="RHEA-COMP:9752"/>
        <dbReference type="Rhea" id="RHEA-COMP:10731"/>
        <dbReference type="ChEBI" id="CHEBI:15377"/>
        <dbReference type="ChEBI" id="CHEBI:17154"/>
        <dbReference type="ChEBI" id="CHEBI:29969"/>
        <dbReference type="ChEBI" id="CHEBI:57540"/>
        <dbReference type="ChEBI" id="CHEBI:61930"/>
        <dbReference type="ChEBI" id="CHEBI:83767"/>
        <dbReference type="EC" id="2.3.1.286"/>
    </reaction>
</comment>
<organism evidence="8 9">
    <name type="scientific">Xanthomonas graminis pv. arrhenatheri LMG 727</name>
    <dbReference type="NCBI Taxonomy" id="1195923"/>
    <lineage>
        <taxon>Bacteria</taxon>
        <taxon>Pseudomonadati</taxon>
        <taxon>Pseudomonadota</taxon>
        <taxon>Gammaproteobacteria</taxon>
        <taxon>Lysobacterales</taxon>
        <taxon>Lysobacteraceae</taxon>
        <taxon>Xanthomonas</taxon>
        <taxon>Xanthomonas translucens group</taxon>
        <taxon>Xanthomonas graminis</taxon>
    </lineage>
</organism>
<dbReference type="GO" id="GO:0005737">
    <property type="term" value="C:cytoplasm"/>
    <property type="evidence" value="ECO:0007669"/>
    <property type="project" value="UniProtKB-SubCell"/>
</dbReference>
<feature type="binding site" evidence="5">
    <location>
        <begin position="226"/>
        <end position="228"/>
    </location>
    <ligand>
        <name>NAD(+)</name>
        <dbReference type="ChEBI" id="CHEBI:57540"/>
    </ligand>
</feature>
<keyword evidence="1 5" id="KW-0808">Transferase</keyword>
<feature type="binding site" evidence="5">
    <location>
        <begin position="252"/>
        <end position="254"/>
    </location>
    <ligand>
        <name>NAD(+)</name>
        <dbReference type="ChEBI" id="CHEBI:57540"/>
    </ligand>
</feature>
<dbReference type="HAMAP" id="MF_01967">
    <property type="entry name" value="Sirtuin_ClassII"/>
    <property type="match status" value="1"/>
</dbReference>
<comment type="function">
    <text evidence="5">NAD-dependent protein deacetylase which modulates the activities of several enzymes which are inactive in their acetylated form.</text>
</comment>
<keyword evidence="8" id="KW-0378">Hydrolase</keyword>
<dbReference type="InterPro" id="IPR026587">
    <property type="entry name" value="Sirtuin_class_II"/>
</dbReference>
<dbReference type="EMBL" id="CXOI01000018">
    <property type="protein sequence ID" value="CTP84997.1"/>
    <property type="molecule type" value="Genomic_DNA"/>
</dbReference>
<dbReference type="InterPro" id="IPR026591">
    <property type="entry name" value="Sirtuin_cat_small_dom_sf"/>
</dbReference>
<dbReference type="GO" id="GO:0017136">
    <property type="term" value="F:histone deacetylase activity, NAD-dependent"/>
    <property type="evidence" value="ECO:0007669"/>
    <property type="project" value="TreeGrafter"/>
</dbReference>
<dbReference type="NCBIfam" id="NF003738">
    <property type="entry name" value="PRK05333.1"/>
    <property type="match status" value="1"/>
</dbReference>
<feature type="binding site" evidence="5">
    <location>
        <position position="270"/>
    </location>
    <ligand>
        <name>NAD(+)</name>
        <dbReference type="ChEBI" id="CHEBI:57540"/>
    </ligand>
</feature>
<proteinExistence type="inferred from homology"/>
<dbReference type="GO" id="GO:0008270">
    <property type="term" value="F:zinc ion binding"/>
    <property type="evidence" value="ECO:0007669"/>
    <property type="project" value="UniProtKB-UniRule"/>
</dbReference>
<comment type="subcellular location">
    <subcellularLocation>
        <location evidence="5">Cytoplasm</location>
    </subcellularLocation>
</comment>
<dbReference type="Proteomes" id="UP000046187">
    <property type="component" value="Unassembled WGS sequence"/>
</dbReference>
<evidence type="ECO:0000256" key="4">
    <source>
        <dbReference type="ARBA" id="ARBA00023027"/>
    </source>
</evidence>
<keyword evidence="3 5" id="KW-0862">Zinc</keyword>
<feature type="binding site" evidence="5 6">
    <location>
        <position position="135"/>
    </location>
    <ligand>
        <name>Zn(2+)</name>
        <dbReference type="ChEBI" id="CHEBI:29105"/>
    </ligand>
</feature>
<evidence type="ECO:0000256" key="3">
    <source>
        <dbReference type="ARBA" id="ARBA00022833"/>
    </source>
</evidence>
<dbReference type="CDD" id="cd01409">
    <property type="entry name" value="SIRT4"/>
    <property type="match status" value="1"/>
</dbReference>
<dbReference type="InterPro" id="IPR050134">
    <property type="entry name" value="NAD-dep_sirtuin_deacylases"/>
</dbReference>
<evidence type="ECO:0000259" key="7">
    <source>
        <dbReference type="PROSITE" id="PS50305"/>
    </source>
</evidence>
<dbReference type="Gene3D" id="3.40.50.1220">
    <property type="entry name" value="TPP-binding domain"/>
    <property type="match status" value="1"/>
</dbReference>
<dbReference type="Pfam" id="PF02146">
    <property type="entry name" value="SIR2"/>
    <property type="match status" value="1"/>
</dbReference>
<keyword evidence="5" id="KW-0963">Cytoplasm</keyword>
<feature type="domain" description="Deacetylase sirtuin-type" evidence="7">
    <location>
        <begin position="3"/>
        <end position="283"/>
    </location>
</feature>
<dbReference type="RefSeq" id="WP_053834647.1">
    <property type="nucleotide sequence ID" value="NZ_CXOI01000018.1"/>
</dbReference>
<dbReference type="AlphaFoldDB" id="A0A0K2ZJ88"/>
<protein>
    <recommendedName>
        <fullName evidence="5">NAD-dependent protein deacetylase</fullName>
        <ecNumber evidence="5">2.3.1.286</ecNumber>
    </recommendedName>
    <alternativeName>
        <fullName evidence="5">Regulatory protein SIR2 homolog</fullName>
    </alternativeName>
</protein>
<evidence type="ECO:0000256" key="6">
    <source>
        <dbReference type="PROSITE-ProRule" id="PRU00236"/>
    </source>
</evidence>
<dbReference type="GO" id="GO:0016787">
    <property type="term" value="F:hydrolase activity"/>
    <property type="evidence" value="ECO:0007669"/>
    <property type="project" value="UniProtKB-KW"/>
</dbReference>
<feature type="binding site" evidence="5 6">
    <location>
        <position position="138"/>
    </location>
    <ligand>
        <name>Zn(2+)</name>
        <dbReference type="ChEBI" id="CHEBI:29105"/>
    </ligand>
</feature>
<evidence type="ECO:0000256" key="1">
    <source>
        <dbReference type="ARBA" id="ARBA00022679"/>
    </source>
</evidence>
<dbReference type="InterPro" id="IPR029035">
    <property type="entry name" value="DHS-like_NAD/FAD-binding_dom"/>
</dbReference>
<feature type="binding site" evidence="5 6">
    <location>
        <position position="189"/>
    </location>
    <ligand>
        <name>Zn(2+)</name>
        <dbReference type="ChEBI" id="CHEBI:29105"/>
    </ligand>
</feature>
<comment type="cofactor">
    <cofactor evidence="5">
        <name>Zn(2+)</name>
        <dbReference type="ChEBI" id="CHEBI:29105"/>
    </cofactor>
    <text evidence="5">Binds 1 zinc ion per subunit.</text>
</comment>
<dbReference type="InterPro" id="IPR003000">
    <property type="entry name" value="Sirtuin"/>
</dbReference>
<sequence length="283" mass="30785">MRQLLQPESSADAASLQAFVARHRRLFVLTGAGCSTDSGIPDYRDAAGDWKRAQPVTYQAFMGELATRQRYWARSLVGWPRFGHARPNATHAALAQLEARGQVELLLTQNVDRLHQAAGSAAVIDLHGRLDVVRCMDCERRLPREDFQQQLLQRNPHWATLQAGQAPDGDADLEDVDFAAFAVPACTQCGGVLKPDVVFFGENVPRERVAAAFAHLQQADAMLVLGSSLMVYSGFRFVQAAAKAGMPIAAVNLGRTRGDDLLSLKLAQPCAQALEFLLPPVAA</sequence>
<dbReference type="InterPro" id="IPR026590">
    <property type="entry name" value="Ssirtuin_cat_dom"/>
</dbReference>
<keyword evidence="4 5" id="KW-0520">NAD</keyword>
<evidence type="ECO:0000313" key="9">
    <source>
        <dbReference type="Proteomes" id="UP000046187"/>
    </source>
</evidence>
<name>A0A0K2ZJ88_9XANT</name>
<dbReference type="PANTHER" id="PTHR11085">
    <property type="entry name" value="NAD-DEPENDENT PROTEIN DEACYLASE SIRTUIN-5, MITOCHONDRIAL-RELATED"/>
    <property type="match status" value="1"/>
</dbReference>
<accession>A0A0K2ZJ88</accession>
<evidence type="ECO:0000256" key="5">
    <source>
        <dbReference type="HAMAP-Rule" id="MF_01967"/>
    </source>
</evidence>
<comment type="caution">
    <text evidence="5">Lacks conserved residue(s) required for the propagation of feature annotation.</text>
</comment>
<keyword evidence="9" id="KW-1185">Reference proteome</keyword>
<dbReference type="Gene3D" id="3.30.1600.10">
    <property type="entry name" value="SIR2/SIRT2 'Small Domain"/>
    <property type="match status" value="1"/>
</dbReference>
<evidence type="ECO:0000313" key="8">
    <source>
        <dbReference type="EMBL" id="CTP84997.1"/>
    </source>
</evidence>
<feature type="active site" description="Proton acceptor" evidence="5 6">
    <location>
        <position position="127"/>
    </location>
</feature>
<feature type="binding site" evidence="5 6">
    <location>
        <position position="186"/>
    </location>
    <ligand>
        <name>Zn(2+)</name>
        <dbReference type="ChEBI" id="CHEBI:29105"/>
    </ligand>
</feature>
<dbReference type="GO" id="GO:0070403">
    <property type="term" value="F:NAD+ binding"/>
    <property type="evidence" value="ECO:0007669"/>
    <property type="project" value="UniProtKB-UniRule"/>
</dbReference>
<dbReference type="PANTHER" id="PTHR11085:SF10">
    <property type="entry name" value="NAD-DEPENDENT PROTEIN DEACYLASE SIRTUIN-5, MITOCHONDRIAL-RELATED"/>
    <property type="match status" value="1"/>
</dbReference>
<feature type="binding site" evidence="5">
    <location>
        <begin position="109"/>
        <end position="112"/>
    </location>
    <ligand>
        <name>NAD(+)</name>
        <dbReference type="ChEBI" id="CHEBI:57540"/>
    </ligand>
</feature>
<reference evidence="9" key="1">
    <citation type="submission" date="2015-07" db="EMBL/GenBank/DDBJ databases">
        <authorList>
            <person name="Wibberg D."/>
        </authorList>
    </citation>
    <scope>NUCLEOTIDE SEQUENCE [LARGE SCALE GENOMIC DNA]</scope>
</reference>
<evidence type="ECO:0000256" key="2">
    <source>
        <dbReference type="ARBA" id="ARBA00022723"/>
    </source>
</evidence>
<dbReference type="EC" id="2.3.1.286" evidence="5"/>